<dbReference type="Gene3D" id="3.20.20.80">
    <property type="entry name" value="Glycosidases"/>
    <property type="match status" value="1"/>
</dbReference>
<dbReference type="AlphaFoldDB" id="A0A8E2JR88"/>
<evidence type="ECO:0000313" key="1">
    <source>
        <dbReference type="EMBL" id="OCL06482.1"/>
    </source>
</evidence>
<dbReference type="GO" id="GO:0016787">
    <property type="term" value="F:hydrolase activity"/>
    <property type="evidence" value="ECO:0007669"/>
    <property type="project" value="UniProtKB-KW"/>
</dbReference>
<dbReference type="EMBL" id="KV750060">
    <property type="protein sequence ID" value="OCL06482.1"/>
    <property type="molecule type" value="Genomic_DNA"/>
</dbReference>
<dbReference type="OrthoDB" id="428177at2759"/>
<gene>
    <name evidence="1" type="ORF">AOQ84DRAFT_75985</name>
</gene>
<dbReference type="InterPro" id="IPR017853">
    <property type="entry name" value="GH"/>
</dbReference>
<keyword evidence="1" id="KW-0378">Hydrolase</keyword>
<name>A0A8E2JR88_9PEZI</name>
<accession>A0A8E2JR88</accession>
<keyword evidence="2" id="KW-1185">Reference proteome</keyword>
<reference evidence="1 2" key="1">
    <citation type="journal article" date="2016" name="Nat. Commun.">
        <title>Ectomycorrhizal ecology is imprinted in the genome of the dominant symbiotic fungus Cenococcum geophilum.</title>
        <authorList>
            <consortium name="DOE Joint Genome Institute"/>
            <person name="Peter M."/>
            <person name="Kohler A."/>
            <person name="Ohm R.A."/>
            <person name="Kuo A."/>
            <person name="Krutzmann J."/>
            <person name="Morin E."/>
            <person name="Arend M."/>
            <person name="Barry K.W."/>
            <person name="Binder M."/>
            <person name="Choi C."/>
            <person name="Clum A."/>
            <person name="Copeland A."/>
            <person name="Grisel N."/>
            <person name="Haridas S."/>
            <person name="Kipfer T."/>
            <person name="LaButti K."/>
            <person name="Lindquist E."/>
            <person name="Lipzen A."/>
            <person name="Maire R."/>
            <person name="Meier B."/>
            <person name="Mihaltcheva S."/>
            <person name="Molinier V."/>
            <person name="Murat C."/>
            <person name="Poggeler S."/>
            <person name="Quandt C.A."/>
            <person name="Sperisen C."/>
            <person name="Tritt A."/>
            <person name="Tisserant E."/>
            <person name="Crous P.W."/>
            <person name="Henrissat B."/>
            <person name="Nehls U."/>
            <person name="Egli S."/>
            <person name="Spatafora J.W."/>
            <person name="Grigoriev I.V."/>
            <person name="Martin F.M."/>
        </authorList>
    </citation>
    <scope>NUCLEOTIDE SEQUENCE [LARGE SCALE GENOMIC DNA]</scope>
    <source>
        <strain evidence="1 2">CBS 207.34</strain>
    </source>
</reference>
<evidence type="ECO:0000313" key="2">
    <source>
        <dbReference type="Proteomes" id="UP000250140"/>
    </source>
</evidence>
<dbReference type="SUPFAM" id="SSF51445">
    <property type="entry name" value="(Trans)glycosidases"/>
    <property type="match status" value="1"/>
</dbReference>
<proteinExistence type="predicted"/>
<dbReference type="Proteomes" id="UP000250140">
    <property type="component" value="Unassembled WGS sequence"/>
</dbReference>
<organism evidence="1 2">
    <name type="scientific">Glonium stellatum</name>
    <dbReference type="NCBI Taxonomy" id="574774"/>
    <lineage>
        <taxon>Eukaryota</taxon>
        <taxon>Fungi</taxon>
        <taxon>Dikarya</taxon>
        <taxon>Ascomycota</taxon>
        <taxon>Pezizomycotina</taxon>
        <taxon>Dothideomycetes</taxon>
        <taxon>Pleosporomycetidae</taxon>
        <taxon>Gloniales</taxon>
        <taxon>Gloniaceae</taxon>
        <taxon>Glonium</taxon>
    </lineage>
</organism>
<sequence length="113" mass="12369">MDVPVSWISEISAYIKQLAPNKLVMDGTYGVNKTHLNISSVDIFSDHFYPPNNTKLMDDIAVVGSADKVYFAGEYAWTLNPAATPLEDFFAIIESQQAKGKPVIAGGKQDLAF</sequence>
<protein>
    <submittedName>
        <fullName evidence="1">Glycoside hydrolase family 5 protein</fullName>
    </submittedName>
</protein>